<dbReference type="InterPro" id="IPR015422">
    <property type="entry name" value="PyrdxlP-dep_Trfase_small"/>
</dbReference>
<dbReference type="PANTHER" id="PTHR43525:SF1">
    <property type="entry name" value="PROTEIN MALY"/>
    <property type="match status" value="1"/>
</dbReference>
<reference evidence="4" key="2">
    <citation type="submission" date="2014-09" db="EMBL/GenBank/DDBJ databases">
        <authorList>
            <consortium name="NBRP consortium"/>
            <person name="Sawabe T."/>
            <person name="Meirelles P."/>
            <person name="Nakanishi M."/>
            <person name="Sayaka M."/>
            <person name="Hattori M."/>
            <person name="Ohkuma M."/>
        </authorList>
    </citation>
    <scope>NUCLEOTIDE SEQUENCE [LARGE SCALE GENOMIC DNA]</scope>
    <source>
        <strain evidence="4">JCM 19239</strain>
    </source>
</reference>
<dbReference type="Gene3D" id="3.90.1150.10">
    <property type="entry name" value="Aspartate Aminotransferase, domain 1"/>
    <property type="match status" value="1"/>
</dbReference>
<evidence type="ECO:0000313" key="3">
    <source>
        <dbReference type="EMBL" id="GAL26074.1"/>
    </source>
</evidence>
<dbReference type="InterPro" id="IPR015424">
    <property type="entry name" value="PyrdxlP-dep_Trfase"/>
</dbReference>
<evidence type="ECO:0000256" key="1">
    <source>
        <dbReference type="ARBA" id="ARBA00001933"/>
    </source>
</evidence>
<comment type="caution">
    <text evidence="3">The sequence shown here is derived from an EMBL/GenBank/DDBJ whole genome shotgun (WGS) entry which is preliminary data.</text>
</comment>
<sequence>MFDFDEIVERRGTHSAKWDEMEASFGVSADDGLPMWVADMDFKAPSEVNQALLDAAANGVNGYYGDDSRYKASVVNWMQKDTTGKYHRSGS</sequence>
<evidence type="ECO:0000313" key="4">
    <source>
        <dbReference type="Proteomes" id="UP000029223"/>
    </source>
</evidence>
<evidence type="ECO:0000256" key="2">
    <source>
        <dbReference type="ARBA" id="ARBA00022898"/>
    </source>
</evidence>
<dbReference type="EMBL" id="BBMS01000015">
    <property type="protein sequence ID" value="GAL26074.1"/>
    <property type="molecule type" value="Genomic_DNA"/>
</dbReference>
<proteinExistence type="predicted"/>
<gene>
    <name evidence="3" type="ORF">JCM19239_4929</name>
</gene>
<dbReference type="InterPro" id="IPR051798">
    <property type="entry name" value="Class-II_PLP-Dep_Aminotrans"/>
</dbReference>
<organism evidence="3 4">
    <name type="scientific">Vibrio variabilis</name>
    <dbReference type="NCBI Taxonomy" id="990271"/>
    <lineage>
        <taxon>Bacteria</taxon>
        <taxon>Pseudomonadati</taxon>
        <taxon>Pseudomonadota</taxon>
        <taxon>Gammaproteobacteria</taxon>
        <taxon>Vibrionales</taxon>
        <taxon>Vibrionaceae</taxon>
        <taxon>Vibrio</taxon>
    </lineage>
</organism>
<accession>A0ABQ0JBF0</accession>
<comment type="cofactor">
    <cofactor evidence="1">
        <name>pyridoxal 5'-phosphate</name>
        <dbReference type="ChEBI" id="CHEBI:597326"/>
    </cofactor>
</comment>
<protein>
    <submittedName>
        <fullName evidence="3">Bifunctional PLP-dependent enzyme</fullName>
    </submittedName>
</protein>
<dbReference type="PANTHER" id="PTHR43525">
    <property type="entry name" value="PROTEIN MALY"/>
    <property type="match status" value="1"/>
</dbReference>
<dbReference type="Proteomes" id="UP000029223">
    <property type="component" value="Unassembled WGS sequence"/>
</dbReference>
<name>A0ABQ0JBF0_9VIBR</name>
<keyword evidence="4" id="KW-1185">Reference proteome</keyword>
<reference evidence="4" key="1">
    <citation type="submission" date="2014-09" db="EMBL/GenBank/DDBJ databases">
        <title>Vibrio variabilis JCM 19239. (C206) whole genome shotgun sequence.</title>
        <authorList>
            <person name="Sawabe T."/>
            <person name="Meirelles P."/>
            <person name="Nakanishi M."/>
            <person name="Sayaka M."/>
            <person name="Hattori M."/>
            <person name="Ohkuma M."/>
        </authorList>
    </citation>
    <scope>NUCLEOTIDE SEQUENCE [LARGE SCALE GENOMIC DNA]</scope>
    <source>
        <strain evidence="4">JCM 19239</strain>
    </source>
</reference>
<keyword evidence="2" id="KW-0663">Pyridoxal phosphate</keyword>
<dbReference type="SUPFAM" id="SSF53383">
    <property type="entry name" value="PLP-dependent transferases"/>
    <property type="match status" value="1"/>
</dbReference>